<evidence type="ECO:0000256" key="7">
    <source>
        <dbReference type="ARBA" id="ARBA00022692"/>
    </source>
</evidence>
<dbReference type="InterPro" id="IPR013767">
    <property type="entry name" value="PAS_fold"/>
</dbReference>
<feature type="transmembrane region" description="Helical" evidence="14">
    <location>
        <begin position="175"/>
        <end position="194"/>
    </location>
</feature>
<feature type="domain" description="Histidine kinase" evidence="15">
    <location>
        <begin position="334"/>
        <end position="527"/>
    </location>
</feature>
<organism evidence="16 17">
    <name type="scientific">Microbacterium panaciterrae</name>
    <dbReference type="NCBI Taxonomy" id="985759"/>
    <lineage>
        <taxon>Bacteria</taxon>
        <taxon>Bacillati</taxon>
        <taxon>Actinomycetota</taxon>
        <taxon>Actinomycetes</taxon>
        <taxon>Micrococcales</taxon>
        <taxon>Microbacteriaceae</taxon>
        <taxon>Microbacterium</taxon>
    </lineage>
</organism>
<dbReference type="CDD" id="cd00075">
    <property type="entry name" value="HATPase"/>
    <property type="match status" value="1"/>
</dbReference>
<evidence type="ECO:0000259" key="15">
    <source>
        <dbReference type="PROSITE" id="PS50109"/>
    </source>
</evidence>
<evidence type="ECO:0000313" key="17">
    <source>
        <dbReference type="Proteomes" id="UP001500731"/>
    </source>
</evidence>
<evidence type="ECO:0000256" key="13">
    <source>
        <dbReference type="ARBA" id="ARBA00023136"/>
    </source>
</evidence>
<keyword evidence="6" id="KW-0808">Transferase</keyword>
<keyword evidence="4" id="KW-1003">Cell membrane</keyword>
<keyword evidence="7 14" id="KW-0812">Transmembrane</keyword>
<comment type="caution">
    <text evidence="16">The sequence shown here is derived from an EMBL/GenBank/DDBJ whole genome shotgun (WGS) entry which is preliminary data.</text>
</comment>
<dbReference type="PANTHER" id="PTHR43547:SF10">
    <property type="entry name" value="SENSOR HISTIDINE KINASE DCUS"/>
    <property type="match status" value="1"/>
</dbReference>
<dbReference type="SUPFAM" id="SSF55785">
    <property type="entry name" value="PYP-like sensor domain (PAS domain)"/>
    <property type="match status" value="1"/>
</dbReference>
<accession>A0ABP8P2Q0</accession>
<protein>
    <recommendedName>
        <fullName evidence="3">histidine kinase</fullName>
        <ecNumber evidence="3">2.7.13.3</ecNumber>
    </recommendedName>
</protein>
<dbReference type="Pfam" id="PF14689">
    <property type="entry name" value="SPOB_a"/>
    <property type="match status" value="1"/>
</dbReference>
<dbReference type="Gene3D" id="3.30.450.20">
    <property type="entry name" value="PAS domain"/>
    <property type="match status" value="2"/>
</dbReference>
<dbReference type="InterPro" id="IPR033463">
    <property type="entry name" value="sCache_3"/>
</dbReference>
<keyword evidence="12" id="KW-0902">Two-component regulatory system</keyword>
<gene>
    <name evidence="16" type="ORF">GCM10023171_08680</name>
</gene>
<dbReference type="InterPro" id="IPR016120">
    <property type="entry name" value="Sig_transdc_His_kin_SpoOB"/>
</dbReference>
<evidence type="ECO:0000256" key="11">
    <source>
        <dbReference type="ARBA" id="ARBA00022989"/>
    </source>
</evidence>
<dbReference type="SUPFAM" id="SSF55874">
    <property type="entry name" value="ATPase domain of HSP90 chaperone/DNA topoisomerase II/histidine kinase"/>
    <property type="match status" value="1"/>
</dbReference>
<keyword evidence="17" id="KW-1185">Reference proteome</keyword>
<dbReference type="InterPro" id="IPR039506">
    <property type="entry name" value="SPOB_a"/>
</dbReference>
<evidence type="ECO:0000256" key="10">
    <source>
        <dbReference type="ARBA" id="ARBA00022840"/>
    </source>
</evidence>
<keyword evidence="10" id="KW-0067">ATP-binding</keyword>
<keyword evidence="13 14" id="KW-0472">Membrane</keyword>
<keyword evidence="9 16" id="KW-0418">Kinase</keyword>
<dbReference type="SUPFAM" id="SSF103190">
    <property type="entry name" value="Sensory domain-like"/>
    <property type="match status" value="1"/>
</dbReference>
<evidence type="ECO:0000256" key="4">
    <source>
        <dbReference type="ARBA" id="ARBA00022475"/>
    </source>
</evidence>
<comment type="catalytic activity">
    <reaction evidence="1">
        <text>ATP + protein L-histidine = ADP + protein N-phospho-L-histidine.</text>
        <dbReference type="EC" id="2.7.13.3"/>
    </reaction>
</comment>
<dbReference type="Gene3D" id="3.30.565.10">
    <property type="entry name" value="Histidine kinase-like ATPase, C-terminal domain"/>
    <property type="match status" value="1"/>
</dbReference>
<dbReference type="InterPro" id="IPR000014">
    <property type="entry name" value="PAS"/>
</dbReference>
<dbReference type="Pfam" id="PF00989">
    <property type="entry name" value="PAS"/>
    <property type="match status" value="1"/>
</dbReference>
<dbReference type="InterPro" id="IPR035965">
    <property type="entry name" value="PAS-like_dom_sf"/>
</dbReference>
<evidence type="ECO:0000256" key="12">
    <source>
        <dbReference type="ARBA" id="ARBA00023012"/>
    </source>
</evidence>
<evidence type="ECO:0000256" key="3">
    <source>
        <dbReference type="ARBA" id="ARBA00012438"/>
    </source>
</evidence>
<keyword evidence="8" id="KW-0547">Nucleotide-binding</keyword>
<keyword evidence="11 14" id="KW-1133">Transmembrane helix</keyword>
<dbReference type="InterPro" id="IPR004358">
    <property type="entry name" value="Sig_transdc_His_kin-like_C"/>
</dbReference>
<dbReference type="Gene3D" id="1.10.287.130">
    <property type="match status" value="1"/>
</dbReference>
<dbReference type="Pfam" id="PF17203">
    <property type="entry name" value="sCache_3_2"/>
    <property type="match status" value="1"/>
</dbReference>
<comment type="subcellular location">
    <subcellularLocation>
        <location evidence="2">Cell membrane</location>
        <topology evidence="2">Multi-pass membrane protein</topology>
    </subcellularLocation>
</comment>
<dbReference type="CDD" id="cd00130">
    <property type="entry name" value="PAS"/>
    <property type="match status" value="1"/>
</dbReference>
<evidence type="ECO:0000256" key="8">
    <source>
        <dbReference type="ARBA" id="ARBA00022741"/>
    </source>
</evidence>
<dbReference type="InterPro" id="IPR029151">
    <property type="entry name" value="Sensor-like_sf"/>
</dbReference>
<dbReference type="PRINTS" id="PR00344">
    <property type="entry name" value="BCTRLSENSOR"/>
</dbReference>
<dbReference type="InterPro" id="IPR005467">
    <property type="entry name" value="His_kinase_dom"/>
</dbReference>
<dbReference type="Proteomes" id="UP001500731">
    <property type="component" value="Unassembled WGS sequence"/>
</dbReference>
<evidence type="ECO:0000256" key="1">
    <source>
        <dbReference type="ARBA" id="ARBA00000085"/>
    </source>
</evidence>
<name>A0ABP8P2Q0_9MICO</name>
<dbReference type="InterPro" id="IPR003594">
    <property type="entry name" value="HATPase_dom"/>
</dbReference>
<dbReference type="SUPFAM" id="SSF55890">
    <property type="entry name" value="Sporulation response regulatory protein Spo0B"/>
    <property type="match status" value="1"/>
</dbReference>
<dbReference type="PANTHER" id="PTHR43547">
    <property type="entry name" value="TWO-COMPONENT HISTIDINE KINASE"/>
    <property type="match status" value="1"/>
</dbReference>
<feature type="transmembrane region" description="Helical" evidence="14">
    <location>
        <begin position="12"/>
        <end position="33"/>
    </location>
</feature>
<dbReference type="PROSITE" id="PS50109">
    <property type="entry name" value="HIS_KIN"/>
    <property type="match status" value="1"/>
</dbReference>
<keyword evidence="5" id="KW-0597">Phosphoprotein</keyword>
<dbReference type="Pfam" id="PF02518">
    <property type="entry name" value="HATPase_c"/>
    <property type="match status" value="1"/>
</dbReference>
<proteinExistence type="predicted"/>
<sequence length="530" mass="56402">MRRRIRRLSSLILLAQVAILSASLLIGFVLFTWTARMNLTSDYQARAAAIAQTFAAIPDVRDCLAAGGGSCDGTVQELAGTALHRTGAAYVVVIDMNRVRHSHPDPALIGKKVSEDVVARDGEVHLGTDIGSTGTTANARVPLFADDGRTVIGEVSVGIRESSVAAELLGELPLYTAWFVLALGIGALVSFGLASMLKRRTFGLELDEIARLLQEREATLHGIREGVIAIDPAGRITVVNDEAQRLLHLPDGARGRRLDDVLVASPIRDALTGTTEVKDAIAVTDGGVLVLNRMPVSLAGRPHGAVLTLQDRTEVTGLTRELDGERSFAESIRAQQHEFSNRMHAVAGLLELDRPDEALQYLNEIRGTSADLDRTLRTHVRAPMIVGLLLGKAAEANERGIDLVISPETDLGPAPDRLQALVTILGNLIDNAFDALSECPAPRRVTVAIVETPEELTVRVADNGPGVPDGSVPRIFESGYTTKRGSLARHSGLGLSLVHTTALRLGGTVHVQSTDGAAFTVAIPAKQEGS</sequence>
<reference evidence="17" key="1">
    <citation type="journal article" date="2019" name="Int. J. Syst. Evol. Microbiol.">
        <title>The Global Catalogue of Microorganisms (GCM) 10K type strain sequencing project: providing services to taxonomists for standard genome sequencing and annotation.</title>
        <authorList>
            <consortium name="The Broad Institute Genomics Platform"/>
            <consortium name="The Broad Institute Genome Sequencing Center for Infectious Disease"/>
            <person name="Wu L."/>
            <person name="Ma J."/>
        </authorList>
    </citation>
    <scope>NUCLEOTIDE SEQUENCE [LARGE SCALE GENOMIC DNA]</scope>
    <source>
        <strain evidence="17">JCM 17839</strain>
    </source>
</reference>
<dbReference type="EMBL" id="BAABGP010000005">
    <property type="protein sequence ID" value="GAA4480992.1"/>
    <property type="molecule type" value="Genomic_DNA"/>
</dbReference>
<evidence type="ECO:0000256" key="9">
    <source>
        <dbReference type="ARBA" id="ARBA00022777"/>
    </source>
</evidence>
<dbReference type="GO" id="GO:0016301">
    <property type="term" value="F:kinase activity"/>
    <property type="evidence" value="ECO:0007669"/>
    <property type="project" value="UniProtKB-KW"/>
</dbReference>
<evidence type="ECO:0000256" key="6">
    <source>
        <dbReference type="ARBA" id="ARBA00022679"/>
    </source>
</evidence>
<dbReference type="SMART" id="SM00387">
    <property type="entry name" value="HATPase_c"/>
    <property type="match status" value="1"/>
</dbReference>
<dbReference type="InterPro" id="IPR036890">
    <property type="entry name" value="HATPase_C_sf"/>
</dbReference>
<dbReference type="EC" id="2.7.13.3" evidence="3"/>
<evidence type="ECO:0000256" key="14">
    <source>
        <dbReference type="SAM" id="Phobius"/>
    </source>
</evidence>
<dbReference type="RefSeq" id="WP_345184710.1">
    <property type="nucleotide sequence ID" value="NZ_BAABGP010000005.1"/>
</dbReference>
<evidence type="ECO:0000256" key="5">
    <source>
        <dbReference type="ARBA" id="ARBA00022553"/>
    </source>
</evidence>
<evidence type="ECO:0000313" key="16">
    <source>
        <dbReference type="EMBL" id="GAA4480992.1"/>
    </source>
</evidence>
<evidence type="ECO:0000256" key="2">
    <source>
        <dbReference type="ARBA" id="ARBA00004651"/>
    </source>
</evidence>